<gene>
    <name evidence="2" type="ORF">GCM10010211_29450</name>
</gene>
<dbReference type="EMBL" id="BMRP01000008">
    <property type="protein sequence ID" value="GGU62503.1"/>
    <property type="molecule type" value="Genomic_DNA"/>
</dbReference>
<dbReference type="Proteomes" id="UP000654471">
    <property type="component" value="Unassembled WGS sequence"/>
</dbReference>
<evidence type="ECO:0000313" key="3">
    <source>
        <dbReference type="Proteomes" id="UP000654471"/>
    </source>
</evidence>
<comment type="caution">
    <text evidence="2">The sequence shown here is derived from an EMBL/GenBank/DDBJ whole genome shotgun (WGS) entry which is preliminary data.</text>
</comment>
<evidence type="ECO:0000313" key="2">
    <source>
        <dbReference type="EMBL" id="GGU62503.1"/>
    </source>
</evidence>
<reference evidence="3" key="1">
    <citation type="journal article" date="2019" name="Int. J. Syst. Evol. Microbiol.">
        <title>The Global Catalogue of Microorganisms (GCM) 10K type strain sequencing project: providing services to taxonomists for standard genome sequencing and annotation.</title>
        <authorList>
            <consortium name="The Broad Institute Genomics Platform"/>
            <consortium name="The Broad Institute Genome Sequencing Center for Infectious Disease"/>
            <person name="Wu L."/>
            <person name="Ma J."/>
        </authorList>
    </citation>
    <scope>NUCLEOTIDE SEQUENCE [LARGE SCALE GENOMIC DNA]</scope>
    <source>
        <strain evidence="3">JCM 3399</strain>
    </source>
</reference>
<organism evidence="2 3">
    <name type="scientific">Streptomyces albospinus</name>
    <dbReference type="NCBI Taxonomy" id="285515"/>
    <lineage>
        <taxon>Bacteria</taxon>
        <taxon>Bacillati</taxon>
        <taxon>Actinomycetota</taxon>
        <taxon>Actinomycetes</taxon>
        <taxon>Kitasatosporales</taxon>
        <taxon>Streptomycetaceae</taxon>
        <taxon>Streptomyces</taxon>
    </lineage>
</organism>
<evidence type="ECO:0000256" key="1">
    <source>
        <dbReference type="SAM" id="MobiDB-lite"/>
    </source>
</evidence>
<feature type="region of interest" description="Disordered" evidence="1">
    <location>
        <begin position="146"/>
        <end position="167"/>
    </location>
</feature>
<name>A0ABQ2V433_9ACTN</name>
<accession>A0ABQ2V433</accession>
<sequence length="190" mass="20835">MVVELEFLLGGEMPADAEVRGIFDELAVVGNAQAVADHFAGFQRDERIAAEEAGAHGRPLRFTRRVIEVDLVDGAYFRAVPVERFAADEASGIDIGLHGPSNWSQLPCDNYETAHFMPRPLEGSFQQHAGRLAVGRRPHAGESFVVRDQGAEGANPPRNLSGTRTARVRSLWKAGRVTDRHHAGTPPHRR</sequence>
<proteinExistence type="predicted"/>
<keyword evidence="3" id="KW-1185">Reference proteome</keyword>
<protein>
    <submittedName>
        <fullName evidence="2">Uncharacterized protein</fullName>
    </submittedName>
</protein>